<dbReference type="SUPFAM" id="SSF53335">
    <property type="entry name" value="S-adenosyl-L-methionine-dependent methyltransferases"/>
    <property type="match status" value="1"/>
</dbReference>
<accession>A0AA88KH00</accession>
<evidence type="ECO:0000256" key="1">
    <source>
        <dbReference type="SAM" id="MobiDB-lite"/>
    </source>
</evidence>
<dbReference type="Pfam" id="PF08241">
    <property type="entry name" value="Methyltransf_11"/>
    <property type="match status" value="1"/>
</dbReference>
<dbReference type="Gene3D" id="3.40.50.150">
    <property type="entry name" value="Vaccinia Virus protein VP39"/>
    <property type="match status" value="1"/>
</dbReference>
<reference evidence="3 4" key="1">
    <citation type="journal article" date="2018" name="BMC Genomics">
        <title>The genome of Naegleria lovaniensis, the basis for a comparative approach to unravel pathogenicity factors of the human pathogenic amoeba N. fowleri.</title>
        <authorList>
            <person name="Liechti N."/>
            <person name="Schurch N."/>
            <person name="Bruggmann R."/>
            <person name="Wittwer M."/>
        </authorList>
    </citation>
    <scope>NUCLEOTIDE SEQUENCE [LARGE SCALE GENOMIC DNA]</scope>
    <source>
        <strain evidence="3 4">ATCC 30569</strain>
    </source>
</reference>
<dbReference type="InterPro" id="IPR029063">
    <property type="entry name" value="SAM-dependent_MTases_sf"/>
</dbReference>
<organism evidence="3 4">
    <name type="scientific">Naegleria lovaniensis</name>
    <name type="common">Amoeba</name>
    <dbReference type="NCBI Taxonomy" id="51637"/>
    <lineage>
        <taxon>Eukaryota</taxon>
        <taxon>Discoba</taxon>
        <taxon>Heterolobosea</taxon>
        <taxon>Tetramitia</taxon>
        <taxon>Eutetramitia</taxon>
        <taxon>Vahlkampfiidae</taxon>
        <taxon>Naegleria</taxon>
    </lineage>
</organism>
<dbReference type="InterPro" id="IPR013216">
    <property type="entry name" value="Methyltransf_11"/>
</dbReference>
<evidence type="ECO:0000313" key="4">
    <source>
        <dbReference type="Proteomes" id="UP000816034"/>
    </source>
</evidence>
<feature type="region of interest" description="Disordered" evidence="1">
    <location>
        <begin position="1"/>
        <end position="21"/>
    </location>
</feature>
<protein>
    <recommendedName>
        <fullName evidence="2">Methyltransferase type 11 domain-containing protein</fullName>
    </recommendedName>
</protein>
<keyword evidence="4" id="KW-1185">Reference proteome</keyword>
<proteinExistence type="predicted"/>
<dbReference type="PANTHER" id="PTHR43591:SF24">
    <property type="entry name" value="2-METHOXY-6-POLYPRENYL-1,4-BENZOQUINOL METHYLASE, MITOCHONDRIAL"/>
    <property type="match status" value="1"/>
</dbReference>
<evidence type="ECO:0000313" key="3">
    <source>
        <dbReference type="EMBL" id="KAG2377666.1"/>
    </source>
</evidence>
<evidence type="ECO:0000259" key="2">
    <source>
        <dbReference type="Pfam" id="PF08241"/>
    </source>
</evidence>
<dbReference type="EMBL" id="PYSW02000037">
    <property type="protein sequence ID" value="KAG2377666.1"/>
    <property type="molecule type" value="Genomic_DNA"/>
</dbReference>
<dbReference type="RefSeq" id="XP_044544928.1">
    <property type="nucleotide sequence ID" value="XM_044699341.1"/>
</dbReference>
<comment type="caution">
    <text evidence="3">The sequence shown here is derived from an EMBL/GenBank/DDBJ whole genome shotgun (WGS) entry which is preliminary data.</text>
</comment>
<dbReference type="PANTHER" id="PTHR43591">
    <property type="entry name" value="METHYLTRANSFERASE"/>
    <property type="match status" value="1"/>
</dbReference>
<gene>
    <name evidence="3" type="ORF">C9374_009182</name>
</gene>
<dbReference type="GeneID" id="68101636"/>
<sequence length="268" mass="30370">MTENEQEVGTNHNHVSPHASKSVEDINKAYNSEPWWYDVRGFCILTFAYRSTLWHQLKFFGSHMGSHHLEVACGTGTLLKMILNWRTRKGMPSLQHVVGIDYAENMLEGAKHRFRSGNNDTSSGNDTTTTFEFLRVDAAHMPFPDDHFESVNIANSMHCLPDFEGSLKEMVRVLKPYSCSQNSTTHESTTSAIGTLTGNVLLVPTGIWPFKQIAERINRWGIEKGILVAVYTKEFVLEKLMQQGLEILHFQVHGNCLDFVARKKCPVN</sequence>
<name>A0AA88KH00_NAELO</name>
<feature type="domain" description="Methyltransferase type 11" evidence="2">
    <location>
        <begin position="69"/>
        <end position="176"/>
    </location>
</feature>
<dbReference type="AlphaFoldDB" id="A0AA88KH00"/>
<dbReference type="GO" id="GO:0008757">
    <property type="term" value="F:S-adenosylmethionine-dependent methyltransferase activity"/>
    <property type="evidence" value="ECO:0007669"/>
    <property type="project" value="InterPro"/>
</dbReference>
<dbReference type="Proteomes" id="UP000816034">
    <property type="component" value="Unassembled WGS sequence"/>
</dbReference>
<dbReference type="CDD" id="cd02440">
    <property type="entry name" value="AdoMet_MTases"/>
    <property type="match status" value="1"/>
</dbReference>